<comment type="caution">
    <text evidence="3">The sequence shown here is derived from an EMBL/GenBank/DDBJ whole genome shotgun (WGS) entry which is preliminary data.</text>
</comment>
<name>A0A699TV53_TANCI</name>
<feature type="region of interest" description="Disordered" evidence="2">
    <location>
        <begin position="66"/>
        <end position="96"/>
    </location>
</feature>
<proteinExistence type="predicted"/>
<feature type="non-terminal residue" evidence="3">
    <location>
        <position position="127"/>
    </location>
</feature>
<keyword evidence="1" id="KW-0175">Coiled coil</keyword>
<evidence type="ECO:0000256" key="2">
    <source>
        <dbReference type="SAM" id="MobiDB-lite"/>
    </source>
</evidence>
<protein>
    <submittedName>
        <fullName evidence="3">Uncharacterized protein</fullName>
    </submittedName>
</protein>
<organism evidence="3">
    <name type="scientific">Tanacetum cinerariifolium</name>
    <name type="common">Dalmatian daisy</name>
    <name type="synonym">Chrysanthemum cinerariifolium</name>
    <dbReference type="NCBI Taxonomy" id="118510"/>
    <lineage>
        <taxon>Eukaryota</taxon>
        <taxon>Viridiplantae</taxon>
        <taxon>Streptophyta</taxon>
        <taxon>Embryophyta</taxon>
        <taxon>Tracheophyta</taxon>
        <taxon>Spermatophyta</taxon>
        <taxon>Magnoliopsida</taxon>
        <taxon>eudicotyledons</taxon>
        <taxon>Gunneridae</taxon>
        <taxon>Pentapetalae</taxon>
        <taxon>asterids</taxon>
        <taxon>campanulids</taxon>
        <taxon>Asterales</taxon>
        <taxon>Asteraceae</taxon>
        <taxon>Asteroideae</taxon>
        <taxon>Anthemideae</taxon>
        <taxon>Anthemidinae</taxon>
        <taxon>Tanacetum</taxon>
    </lineage>
</organism>
<evidence type="ECO:0000313" key="3">
    <source>
        <dbReference type="EMBL" id="GFD13967.1"/>
    </source>
</evidence>
<evidence type="ECO:0000256" key="1">
    <source>
        <dbReference type="SAM" id="Coils"/>
    </source>
</evidence>
<dbReference type="EMBL" id="BKCJ011276114">
    <property type="protein sequence ID" value="GFD13967.1"/>
    <property type="molecule type" value="Genomic_DNA"/>
</dbReference>
<gene>
    <name evidence="3" type="ORF">Tci_885936</name>
</gene>
<sequence length="127" mass="14726">MQEPEKPVKVKGKDQIALDEEVSQKLEAQMQAEFKEEERVARQREEETNLISRDNTQAMMVAEVVERSKSHVEGSKKRSRKELDEERVKRQKLKDDAKKAELKLCLEIVSKDDEAINVESLATKYPI</sequence>
<accession>A0A699TV53</accession>
<feature type="coiled-coil region" evidence="1">
    <location>
        <begin position="18"/>
        <end position="47"/>
    </location>
</feature>
<dbReference type="AlphaFoldDB" id="A0A699TV53"/>
<reference evidence="3" key="1">
    <citation type="journal article" date="2019" name="Sci. Rep.">
        <title>Draft genome of Tanacetum cinerariifolium, the natural source of mosquito coil.</title>
        <authorList>
            <person name="Yamashiro T."/>
            <person name="Shiraishi A."/>
            <person name="Satake H."/>
            <person name="Nakayama K."/>
        </authorList>
    </citation>
    <scope>NUCLEOTIDE SEQUENCE</scope>
</reference>